<sequence>MFRLAFLAVCAASAGLEIGHQFPRMELLEDFHSMLLVMVFPSNNAKALDEDFQSVAGEEDAFHVHGVQVSFWGEVGTLQYARSGTALTPAEVGLKESSAVLLSITDNYTVEHVWDRAEPGIAKQVFEYVLAKYHSDHSEL</sequence>
<comment type="caution">
    <text evidence="2">The sequence shown here is derived from an EMBL/GenBank/DDBJ whole genome shotgun (WGS) entry which is preliminary data.</text>
</comment>
<keyword evidence="3" id="KW-1185">Reference proteome</keyword>
<feature type="chain" id="PRO_5041406750" evidence="1">
    <location>
        <begin position="16"/>
        <end position="140"/>
    </location>
</feature>
<proteinExistence type="predicted"/>
<accession>A0AA36J9G5</accession>
<evidence type="ECO:0000313" key="2">
    <source>
        <dbReference type="EMBL" id="CAJ1402077.1"/>
    </source>
</evidence>
<gene>
    <name evidence="2" type="ORF">EVOR1521_LOCUS25046</name>
</gene>
<organism evidence="2 3">
    <name type="scientific">Effrenium voratum</name>
    <dbReference type="NCBI Taxonomy" id="2562239"/>
    <lineage>
        <taxon>Eukaryota</taxon>
        <taxon>Sar</taxon>
        <taxon>Alveolata</taxon>
        <taxon>Dinophyceae</taxon>
        <taxon>Suessiales</taxon>
        <taxon>Symbiodiniaceae</taxon>
        <taxon>Effrenium</taxon>
    </lineage>
</organism>
<feature type="signal peptide" evidence="1">
    <location>
        <begin position="1"/>
        <end position="15"/>
    </location>
</feature>
<dbReference type="EMBL" id="CAUJNA010003438">
    <property type="protein sequence ID" value="CAJ1402077.1"/>
    <property type="molecule type" value="Genomic_DNA"/>
</dbReference>
<dbReference type="Proteomes" id="UP001178507">
    <property type="component" value="Unassembled WGS sequence"/>
</dbReference>
<name>A0AA36J9G5_9DINO</name>
<evidence type="ECO:0000256" key="1">
    <source>
        <dbReference type="SAM" id="SignalP"/>
    </source>
</evidence>
<protein>
    <submittedName>
        <fullName evidence="2">Uncharacterized protein</fullName>
    </submittedName>
</protein>
<evidence type="ECO:0000313" key="3">
    <source>
        <dbReference type="Proteomes" id="UP001178507"/>
    </source>
</evidence>
<reference evidence="2" key="1">
    <citation type="submission" date="2023-08" db="EMBL/GenBank/DDBJ databases">
        <authorList>
            <person name="Chen Y."/>
            <person name="Shah S."/>
            <person name="Dougan E. K."/>
            <person name="Thang M."/>
            <person name="Chan C."/>
        </authorList>
    </citation>
    <scope>NUCLEOTIDE SEQUENCE</scope>
</reference>
<keyword evidence="1" id="KW-0732">Signal</keyword>
<dbReference type="AlphaFoldDB" id="A0AA36J9G5"/>